<dbReference type="InterPro" id="IPR058593">
    <property type="entry name" value="ARB_07466-like_C"/>
</dbReference>
<feature type="domain" description="ARB-07466-like C-terminal" evidence="3">
    <location>
        <begin position="92"/>
        <end position="195"/>
    </location>
</feature>
<keyword evidence="2" id="KW-0732">Signal</keyword>
<reference evidence="4 5" key="1">
    <citation type="submission" date="2018-05" db="EMBL/GenBank/DDBJ databases">
        <authorList>
            <consortium name="IHU Genomes"/>
        </authorList>
    </citation>
    <scope>NUCLEOTIDE SEQUENCE [LARGE SCALE GENOMIC DNA]</scope>
    <source>
        <strain evidence="4 5">P7335</strain>
    </source>
</reference>
<dbReference type="Proteomes" id="UP000252008">
    <property type="component" value="Unassembled WGS sequence"/>
</dbReference>
<gene>
    <name evidence="4" type="ORF">MPP7335_04210</name>
</gene>
<organism evidence="4 5">
    <name type="scientific">Mycolicibacterium parafortuitum</name>
    <name type="common">Mycobacterium parafortuitum</name>
    <dbReference type="NCBI Taxonomy" id="39692"/>
    <lineage>
        <taxon>Bacteria</taxon>
        <taxon>Bacillati</taxon>
        <taxon>Actinomycetota</taxon>
        <taxon>Actinomycetes</taxon>
        <taxon>Mycobacteriales</taxon>
        <taxon>Mycobacteriaceae</taxon>
        <taxon>Mycolicibacterium</taxon>
    </lineage>
</organism>
<evidence type="ECO:0000256" key="1">
    <source>
        <dbReference type="SAM" id="MobiDB-lite"/>
    </source>
</evidence>
<feature type="region of interest" description="Disordered" evidence="1">
    <location>
        <begin position="33"/>
        <end position="57"/>
    </location>
</feature>
<protein>
    <submittedName>
        <fullName evidence="4">Peptidase_M23 superfamily protein [Gordonia sp. KTR9]</fullName>
    </submittedName>
</protein>
<proteinExistence type="predicted"/>
<evidence type="ECO:0000256" key="2">
    <source>
        <dbReference type="SAM" id="SignalP"/>
    </source>
</evidence>
<dbReference type="RefSeq" id="WP_083145055.1">
    <property type="nucleotide sequence ID" value="NZ_MVID01000019.1"/>
</dbReference>
<keyword evidence="5" id="KW-1185">Reference proteome</keyword>
<dbReference type="STRING" id="39692.BST38_19200"/>
<feature type="chain" id="PRO_5016573107" evidence="2">
    <location>
        <begin position="30"/>
        <end position="221"/>
    </location>
</feature>
<evidence type="ECO:0000313" key="5">
    <source>
        <dbReference type="Proteomes" id="UP000252008"/>
    </source>
</evidence>
<evidence type="ECO:0000259" key="3">
    <source>
        <dbReference type="Pfam" id="PF26571"/>
    </source>
</evidence>
<dbReference type="Pfam" id="PF26571">
    <property type="entry name" value="VldE"/>
    <property type="match status" value="1"/>
</dbReference>
<dbReference type="AlphaFoldDB" id="A0A375YMU5"/>
<name>A0A375YMU5_MYCPF</name>
<feature type="signal peptide" evidence="2">
    <location>
        <begin position="1"/>
        <end position="29"/>
    </location>
</feature>
<evidence type="ECO:0000313" key="4">
    <source>
        <dbReference type="EMBL" id="SRX82450.1"/>
    </source>
</evidence>
<dbReference type="EMBL" id="UEGS01000001">
    <property type="protein sequence ID" value="SRX82450.1"/>
    <property type="molecule type" value="Genomic_DNA"/>
</dbReference>
<accession>A0A375YMU5</accession>
<sequence length="221" mass="23514">MGRNLLANGRGRWLAIAASVALSAAMIYAQQTTPPRAPQPEPTMAGAPTSAPNQEPPILAAPVPTEAELLAASAPVDARVFDFALPKGIAPEGGLQVHTIWLARAIAVMFPEITTIGGYRQDALKWHPNGLAIDVMIPNHNSEEGIALGNQIAGYALANAERMGVIHVIWRQGFYPGIGAPSWTADYGSETLNHFDHVHIATDGGGYPTGKETYYVSSLKR</sequence>